<keyword evidence="3" id="KW-1185">Reference proteome</keyword>
<dbReference type="Pfam" id="PF01636">
    <property type="entry name" value="APH"/>
    <property type="match status" value="1"/>
</dbReference>
<evidence type="ECO:0000313" key="2">
    <source>
        <dbReference type="EMBL" id="SIT88032.1"/>
    </source>
</evidence>
<dbReference type="Gene3D" id="3.90.1200.10">
    <property type="match status" value="1"/>
</dbReference>
<gene>
    <name evidence="2" type="ORF">SAMN05421665_2600</name>
</gene>
<organism evidence="2 3">
    <name type="scientific">Yoonia rosea</name>
    <dbReference type="NCBI Taxonomy" id="287098"/>
    <lineage>
        <taxon>Bacteria</taxon>
        <taxon>Pseudomonadati</taxon>
        <taxon>Pseudomonadota</taxon>
        <taxon>Alphaproteobacteria</taxon>
        <taxon>Rhodobacterales</taxon>
        <taxon>Paracoccaceae</taxon>
        <taxon>Yoonia</taxon>
    </lineage>
</organism>
<dbReference type="Gene3D" id="3.30.200.20">
    <property type="entry name" value="Phosphorylase Kinase, domain 1"/>
    <property type="match status" value="1"/>
</dbReference>
<evidence type="ECO:0000259" key="1">
    <source>
        <dbReference type="Pfam" id="PF01636"/>
    </source>
</evidence>
<accession>A0A1R3X9Z4</accession>
<feature type="domain" description="Aminoglycoside phosphotransferase" evidence="1">
    <location>
        <begin position="23"/>
        <end position="240"/>
    </location>
</feature>
<dbReference type="OrthoDB" id="9809275at2"/>
<dbReference type="SUPFAM" id="SSF56112">
    <property type="entry name" value="Protein kinase-like (PK-like)"/>
    <property type="match status" value="1"/>
</dbReference>
<dbReference type="AlphaFoldDB" id="A0A1R3X9Z4"/>
<protein>
    <recommendedName>
        <fullName evidence="1">Aminoglycoside phosphotransferase domain-containing protein</fullName>
    </recommendedName>
</protein>
<dbReference type="STRING" id="287098.SAMN05421665_2600"/>
<proteinExistence type="predicted"/>
<dbReference type="InterPro" id="IPR011009">
    <property type="entry name" value="Kinase-like_dom_sf"/>
</dbReference>
<name>A0A1R3X9Z4_9RHOB</name>
<dbReference type="Proteomes" id="UP000186997">
    <property type="component" value="Unassembled WGS sequence"/>
</dbReference>
<dbReference type="EMBL" id="FTPR01000002">
    <property type="protein sequence ID" value="SIT88032.1"/>
    <property type="molecule type" value="Genomic_DNA"/>
</dbReference>
<dbReference type="InterPro" id="IPR002575">
    <property type="entry name" value="Aminoglycoside_PTrfase"/>
</dbReference>
<evidence type="ECO:0000313" key="3">
    <source>
        <dbReference type="Proteomes" id="UP000186997"/>
    </source>
</evidence>
<sequence length="323" mass="35668">MSDRAALIDEFLSDTVWQNWTRTVLAGDASARRYIRLTSNSQSKILMDAPPENGEDTAPFVQIATLLRKAGFAAPDVLRHDARTGLLLLSDLGTVDYAQRLRQTPADESTLYHSATTVLLRLEQLAPPPHLKHLTPAVGAEMVEIVGTHYAHAPVSDLCAEVQKSLEEFAPEPTVLALRDYHAENLIWRADRTGIDQVGLLDFQDAFVAPPGYDLVSLLRDARRDVSPAIVEDMITYFGAHTKATTPLRTSLACLGVQRNLRILGVFARLVSTLNKPRYTAFMPRVWAHIMQDLQDPALATLRQAVMDLVPEPTATRLAGLTT</sequence>
<reference evidence="3" key="1">
    <citation type="submission" date="2017-01" db="EMBL/GenBank/DDBJ databases">
        <authorList>
            <person name="Varghese N."/>
            <person name="Submissions S."/>
        </authorList>
    </citation>
    <scope>NUCLEOTIDE SEQUENCE [LARGE SCALE GENOMIC DNA]</scope>
    <source>
        <strain evidence="3">DSM 29591</strain>
    </source>
</reference>
<dbReference type="RefSeq" id="WP_076660321.1">
    <property type="nucleotide sequence ID" value="NZ_FTPR01000002.1"/>
</dbReference>